<dbReference type="PANTHER" id="PTHR33667">
    <property type="entry name" value="SI:DKEY-57N24.6"/>
    <property type="match status" value="1"/>
</dbReference>
<dbReference type="STRING" id="13616.ENSMODP00000043836"/>
<protein>
    <submittedName>
        <fullName evidence="3">KIAA1257 ortholog</fullName>
    </submittedName>
</protein>
<dbReference type="InParanoid" id="A0A5F8G8X4"/>
<feature type="region of interest" description="Disordered" evidence="1">
    <location>
        <begin position="316"/>
        <end position="341"/>
    </location>
</feature>
<dbReference type="Proteomes" id="UP000002280">
    <property type="component" value="Chromosome 6"/>
</dbReference>
<dbReference type="AlphaFoldDB" id="A0A5F8G8X4"/>
<evidence type="ECO:0000259" key="2">
    <source>
        <dbReference type="Pfam" id="PF15084"/>
    </source>
</evidence>
<dbReference type="PANTHER" id="PTHR33667:SF7">
    <property type="entry name" value="RIKEN CDNA 1810020O05 GENE"/>
    <property type="match status" value="1"/>
</dbReference>
<organism evidence="3 4">
    <name type="scientific">Monodelphis domestica</name>
    <name type="common">Gray short-tailed opossum</name>
    <dbReference type="NCBI Taxonomy" id="13616"/>
    <lineage>
        <taxon>Eukaryota</taxon>
        <taxon>Metazoa</taxon>
        <taxon>Chordata</taxon>
        <taxon>Craniata</taxon>
        <taxon>Vertebrata</taxon>
        <taxon>Euteleostomi</taxon>
        <taxon>Mammalia</taxon>
        <taxon>Metatheria</taxon>
        <taxon>Didelphimorphia</taxon>
        <taxon>Didelphidae</taxon>
        <taxon>Monodelphis</taxon>
    </lineage>
</organism>
<dbReference type="KEGG" id="mdo:103105516"/>
<dbReference type="Bgee" id="ENSMODG00000008429">
    <property type="expression patterns" value="Expressed in spermatocyte and 4 other cell types or tissues"/>
</dbReference>
<accession>A0A5F8G8X4</accession>
<dbReference type="CTD" id="57501"/>
<dbReference type="GeneTree" id="ENSGT00390000008330"/>
<reference evidence="3" key="3">
    <citation type="submission" date="2025-09" db="UniProtKB">
        <authorList>
            <consortium name="Ensembl"/>
        </authorList>
    </citation>
    <scope>IDENTIFICATION</scope>
</reference>
<feature type="domain" description="DUF4550" evidence="2">
    <location>
        <begin position="109"/>
        <end position="203"/>
    </location>
</feature>
<sequence length="1107" mass="127036">MSGNPWEWDYEGKQVESPIMEQFSTVTLYQFEDYMPQEEAVEVKRSEHSVENNIKPYLIHSEYENDIPQIVPCTFTICLALPAVTGIKGKISHDKFKRIRPDLLSKMRRFYHIEYQLLPDDREPKQVDVVLFSTVIAKVFMESGIKSVSPWNENEKLWLSWKETHKISITKELLKKLNHHRITFDIWDAKEKMCKKARFSKVKSFSRQEDVHGIDEVKQMVLQQKDMTQERMPKPSVIKTKTGVVIVERHKSPSFADSERGSIVKIDPELDRIFKGDDFPLHLNSSRASGIPERTDESKSTIKQMNISSSTVLDSVKLQRKDARRSPKKKKKKYKVSDEDSELPPIGNQSIFFMQLNLMPLLAGEKTVLSHAKETNSKILDCYLNLTVDVPLMTDEQKQDLNPLIIKIKAVTSLPIGPVSPQEIQKSCFPVYCKYKFYNTPVHQTQGRLYGSHVYFEDVNVILIGTLNPRNLREYLEGPPMEVEIHDRDKKEDTYLVLPALFGEDSADANMNQSINVASMAQDIIDALDPSNKKDPYGIAKVSFKDLLFGQKLLDLFVPIQGFKSDSTSKKKDSKGEKRISGSYRPMEKAFSSLMPMGNYFESSTLLKLRIEIHVPLTVELSQHEIASDRFGRAIYIFDALKTKFFGSLLKTIAEINAKALDLDMYPLQDIQEVLSAFKVKVKVQANLDQDVITGFHLFDGKIHLFILEGLAAYGLRQLWEKYQNQISGSEDGNFKVLYNSELTFHERLYANLDSILYHIHLCKPLSSIVKQSMLFVRGWVPQPSLQALLKLHTICHSKKLRDVIERDLFPSAEMLKYMSQEFGIPVRRSLLTSSPLKTVPSALLRMEKSERNIPDFGTMLQEHDERYTQWKKEMERKRAAANCFIRKNIAGASLTKRTSELPEVKTIRCFPPDGKSVYNYSMQTLNSGEQAKQKLIAQMDKEKGKIFTYSKDYLSVLPESLPLKLSKSKSKLWLTPEGFHIPGYQTSFESNRHPKMPDENRVEDLKETWQENTLFTNILKPVLDRGRLSWDMRHVDFDIYTKPPSTLHLPLPPEHCTLKAGGYPKYVLLNQQSDHNLKSVTVEGSMESLRVKFKVNDSEGGTISSA</sequence>
<reference evidence="3" key="2">
    <citation type="submission" date="2025-08" db="UniProtKB">
        <authorList>
            <consortium name="Ensembl"/>
        </authorList>
    </citation>
    <scope>IDENTIFICATION</scope>
</reference>
<name>A0A5F8G8X4_MONDO</name>
<reference evidence="3 4" key="1">
    <citation type="journal article" date="2007" name="Nature">
        <title>Genome of the marsupial Monodelphis domestica reveals innovation in non-coding sequences.</title>
        <authorList>
            <person name="Mikkelsen T.S."/>
            <person name="Wakefield M.J."/>
            <person name="Aken B."/>
            <person name="Amemiya C.T."/>
            <person name="Chang J.L."/>
            <person name="Duke S."/>
            <person name="Garber M."/>
            <person name="Gentles A.J."/>
            <person name="Goodstadt L."/>
            <person name="Heger A."/>
            <person name="Jurka J."/>
            <person name="Kamal M."/>
            <person name="Mauceli E."/>
            <person name="Searle S.M."/>
            <person name="Sharpe T."/>
            <person name="Baker M.L."/>
            <person name="Batzer M.A."/>
            <person name="Benos P.V."/>
            <person name="Belov K."/>
            <person name="Clamp M."/>
            <person name="Cook A."/>
            <person name="Cuff J."/>
            <person name="Das R."/>
            <person name="Davidow L."/>
            <person name="Deakin J.E."/>
            <person name="Fazzari M.J."/>
            <person name="Glass J.L."/>
            <person name="Grabherr M."/>
            <person name="Greally J.M."/>
            <person name="Gu W."/>
            <person name="Hore T.A."/>
            <person name="Huttley G.A."/>
            <person name="Kleber M."/>
            <person name="Jirtle R.L."/>
            <person name="Koina E."/>
            <person name="Lee J.T."/>
            <person name="Mahony S."/>
            <person name="Marra M.A."/>
            <person name="Miller R.D."/>
            <person name="Nicholls R.D."/>
            <person name="Oda M."/>
            <person name="Papenfuss A.T."/>
            <person name="Parra Z.E."/>
            <person name="Pollock D.D."/>
            <person name="Ray D.A."/>
            <person name="Schein J.E."/>
            <person name="Speed T.P."/>
            <person name="Thompson K."/>
            <person name="VandeBerg J.L."/>
            <person name="Wade C.M."/>
            <person name="Walker J.A."/>
            <person name="Waters P.D."/>
            <person name="Webber C."/>
            <person name="Weidman J.R."/>
            <person name="Xie X."/>
            <person name="Zody M.C."/>
            <person name="Baldwin J."/>
            <person name="Abdouelleil A."/>
            <person name="Abdulkadir J."/>
            <person name="Abebe A."/>
            <person name="Abera B."/>
            <person name="Abreu J."/>
            <person name="Acer S.C."/>
            <person name="Aftuck L."/>
            <person name="Alexander A."/>
            <person name="An P."/>
            <person name="Anderson E."/>
            <person name="Anderson S."/>
            <person name="Arachi H."/>
            <person name="Azer M."/>
            <person name="Bachantsang P."/>
            <person name="Barry A."/>
            <person name="Bayul T."/>
            <person name="Berlin A."/>
            <person name="Bessette D."/>
            <person name="Bloom T."/>
            <person name="Bloom T."/>
            <person name="Boguslavskiy L."/>
            <person name="Bonnet C."/>
            <person name="Boukhgalter B."/>
            <person name="Bourzgui I."/>
            <person name="Brown A."/>
            <person name="Cahill P."/>
            <person name="Channer S."/>
            <person name="Cheshatsang Y."/>
            <person name="Chuda L."/>
            <person name="Citroen M."/>
            <person name="Collymore A."/>
            <person name="Cooke P."/>
            <person name="Costello M."/>
            <person name="D'Aco K."/>
            <person name="Daza R."/>
            <person name="De Haan G."/>
            <person name="DeGray S."/>
            <person name="DeMaso C."/>
            <person name="Dhargay N."/>
            <person name="Dooley K."/>
            <person name="Dooley E."/>
            <person name="Doricent M."/>
            <person name="Dorje P."/>
            <person name="Dorjee K."/>
            <person name="Dupes A."/>
            <person name="Elong R."/>
            <person name="Falk J."/>
            <person name="Farina A."/>
            <person name="Faro S."/>
            <person name="Ferguson D."/>
            <person name="Fisher S."/>
            <person name="Foley C.D."/>
            <person name="Franke A."/>
            <person name="Friedrich D."/>
            <person name="Gadbois L."/>
            <person name="Gearin G."/>
            <person name="Gearin C.R."/>
            <person name="Giannoukos G."/>
            <person name="Goode T."/>
            <person name="Graham J."/>
            <person name="Grandbois E."/>
            <person name="Grewal S."/>
            <person name="Gyaltsen K."/>
            <person name="Hafez N."/>
            <person name="Hagos B."/>
            <person name="Hall J."/>
            <person name="Henson C."/>
            <person name="Hollinger A."/>
            <person name="Honan T."/>
            <person name="Huard M.D."/>
            <person name="Hughes L."/>
            <person name="Hurhula B."/>
            <person name="Husby M.E."/>
            <person name="Kamat A."/>
            <person name="Kanga B."/>
            <person name="Kashin S."/>
            <person name="Khazanovich D."/>
            <person name="Kisner P."/>
            <person name="Lance K."/>
            <person name="Lara M."/>
            <person name="Lee W."/>
            <person name="Lennon N."/>
            <person name="Letendre F."/>
            <person name="LeVine R."/>
            <person name="Lipovsky A."/>
            <person name="Liu X."/>
            <person name="Liu J."/>
            <person name="Liu S."/>
            <person name="Lokyitsang T."/>
            <person name="Lokyitsang Y."/>
            <person name="Lubonja R."/>
            <person name="Lui A."/>
            <person name="MacDonald P."/>
            <person name="Magnisalis V."/>
            <person name="Maru K."/>
            <person name="Matthews C."/>
            <person name="McCusker W."/>
            <person name="McDonough S."/>
            <person name="Mehta T."/>
            <person name="Meldrim J."/>
            <person name="Meneus L."/>
            <person name="Mihai O."/>
            <person name="Mihalev A."/>
            <person name="Mihova T."/>
            <person name="Mittelman R."/>
            <person name="Mlenga V."/>
            <person name="Montmayeur A."/>
            <person name="Mulrain L."/>
            <person name="Navidi A."/>
            <person name="Naylor J."/>
            <person name="Negash T."/>
            <person name="Nguyen T."/>
            <person name="Nguyen N."/>
            <person name="Nicol R."/>
            <person name="Norbu C."/>
            <person name="Norbu N."/>
            <person name="Novod N."/>
            <person name="O'Neill B."/>
            <person name="Osman S."/>
            <person name="Markiewicz E."/>
            <person name="Oyono O.L."/>
            <person name="Patti C."/>
            <person name="Phunkhang P."/>
            <person name="Pierre F."/>
            <person name="Priest M."/>
            <person name="Raghuraman S."/>
            <person name="Rege F."/>
            <person name="Reyes R."/>
            <person name="Rise C."/>
            <person name="Rogov P."/>
            <person name="Ross K."/>
            <person name="Ryan E."/>
            <person name="Settipalli S."/>
            <person name="Shea T."/>
            <person name="Sherpa N."/>
            <person name="Shi L."/>
            <person name="Shih D."/>
            <person name="Sparrow T."/>
            <person name="Spaulding J."/>
            <person name="Stalker J."/>
            <person name="Stange-Thomann N."/>
            <person name="Stavropoulos S."/>
            <person name="Stone C."/>
            <person name="Strader C."/>
            <person name="Tesfaye S."/>
            <person name="Thomson T."/>
            <person name="Thoulutsang Y."/>
            <person name="Thoulutsang D."/>
            <person name="Topham K."/>
            <person name="Topping I."/>
            <person name="Tsamla T."/>
            <person name="Vassiliev H."/>
            <person name="Vo A."/>
            <person name="Wangchuk T."/>
            <person name="Wangdi T."/>
            <person name="Weiand M."/>
            <person name="Wilkinson J."/>
            <person name="Wilson A."/>
            <person name="Yadav S."/>
            <person name="Young G."/>
            <person name="Yu Q."/>
            <person name="Zembek L."/>
            <person name="Zhong D."/>
            <person name="Zimmer A."/>
            <person name="Zwirko Z."/>
            <person name="Jaffe D.B."/>
            <person name="Alvarez P."/>
            <person name="Brockman W."/>
            <person name="Butler J."/>
            <person name="Chin C."/>
            <person name="Gnerre S."/>
            <person name="MacCallum I."/>
            <person name="Graves J.A."/>
            <person name="Ponting C.P."/>
            <person name="Breen M."/>
            <person name="Samollow P.B."/>
            <person name="Lander E.S."/>
            <person name="Lindblad-Toh K."/>
        </authorList>
    </citation>
    <scope>NUCLEOTIDE SEQUENCE [LARGE SCALE GENOMIC DNA]</scope>
</reference>
<evidence type="ECO:0000256" key="1">
    <source>
        <dbReference type="SAM" id="MobiDB-lite"/>
    </source>
</evidence>
<keyword evidence="4" id="KW-1185">Reference proteome</keyword>
<dbReference type="GeneID" id="103105516"/>
<dbReference type="Pfam" id="PF15084">
    <property type="entry name" value="DUF4550"/>
    <property type="match status" value="1"/>
</dbReference>
<proteinExistence type="predicted"/>
<dbReference type="OMA" id="ANILDCF"/>
<evidence type="ECO:0000313" key="4">
    <source>
        <dbReference type="Proteomes" id="UP000002280"/>
    </source>
</evidence>
<dbReference type="InterPro" id="IPR027876">
    <property type="entry name" value="DUF4550"/>
</dbReference>
<dbReference type="Ensembl" id="ENSMODT00000072666.1">
    <property type="protein sequence ID" value="ENSMODP00000043836.1"/>
    <property type="gene ID" value="ENSMODG00000008429.4"/>
</dbReference>
<evidence type="ECO:0000313" key="3">
    <source>
        <dbReference type="Ensembl" id="ENSMODP00000043836.1"/>
    </source>
</evidence>
<dbReference type="OrthoDB" id="188352at2759"/>